<dbReference type="PANTHER" id="PTHR33050">
    <property type="entry name" value="REVERSE TRANSCRIPTASE DOMAIN-CONTAINING PROTEIN"/>
    <property type="match status" value="1"/>
</dbReference>
<name>A0A8S3VY41_PARAO</name>
<proteinExistence type="predicted"/>
<evidence type="ECO:0000313" key="3">
    <source>
        <dbReference type="Proteomes" id="UP000691718"/>
    </source>
</evidence>
<organism evidence="2 3">
    <name type="scientific">Parnassius apollo</name>
    <name type="common">Apollo butterfly</name>
    <name type="synonym">Papilio apollo</name>
    <dbReference type="NCBI Taxonomy" id="110799"/>
    <lineage>
        <taxon>Eukaryota</taxon>
        <taxon>Metazoa</taxon>
        <taxon>Ecdysozoa</taxon>
        <taxon>Arthropoda</taxon>
        <taxon>Hexapoda</taxon>
        <taxon>Insecta</taxon>
        <taxon>Pterygota</taxon>
        <taxon>Neoptera</taxon>
        <taxon>Endopterygota</taxon>
        <taxon>Lepidoptera</taxon>
        <taxon>Glossata</taxon>
        <taxon>Ditrysia</taxon>
        <taxon>Papilionoidea</taxon>
        <taxon>Papilionidae</taxon>
        <taxon>Parnassiinae</taxon>
        <taxon>Parnassini</taxon>
        <taxon>Parnassius</taxon>
        <taxon>Parnassius</taxon>
    </lineage>
</organism>
<comment type="caution">
    <text evidence="2">The sequence shown here is derived from an EMBL/GenBank/DDBJ whole genome shotgun (WGS) entry which is preliminary data.</text>
</comment>
<sequence>MEDLVKEPVNDVETLSFAPQVKKAALYPSVPEIKAQGISCQKFGSLGWNRIRYKEVQKKLLTSLVFDSLKLEYRTECDGAGDKKKNCILEIIGRLRASGTWNWTIVASLKGQFNFAALVTPMGRLFLRLQRLQRAFRNLSEEKSKKIMKITPEALEDCGWWQENINCTNPIFLNNPDIFLTTDASGLGWGFHLESVTVAGLWDPEQKKWHVNRNELFTVLIAIKKFKYRLKNKAVLVPSDKLAVANIRKQRGTRFQGLHALYKQLLLITHRFQIQLIPF</sequence>
<gene>
    <name evidence="2" type="ORF">PAPOLLO_LOCUS99</name>
</gene>
<keyword evidence="3" id="KW-1185">Reference proteome</keyword>
<dbReference type="Proteomes" id="UP000691718">
    <property type="component" value="Unassembled WGS sequence"/>
</dbReference>
<dbReference type="OrthoDB" id="6771932at2759"/>
<reference evidence="2" key="1">
    <citation type="submission" date="2021-04" db="EMBL/GenBank/DDBJ databases">
        <authorList>
            <person name="Tunstrom K."/>
        </authorList>
    </citation>
    <scope>NUCLEOTIDE SEQUENCE</scope>
</reference>
<evidence type="ECO:0000313" key="2">
    <source>
        <dbReference type="EMBL" id="CAG4929936.1"/>
    </source>
</evidence>
<evidence type="ECO:0000256" key="1">
    <source>
        <dbReference type="SAM" id="Coils"/>
    </source>
</evidence>
<protein>
    <submittedName>
        <fullName evidence="2">(apollo) hypothetical protein</fullName>
    </submittedName>
</protein>
<dbReference type="PANTHER" id="PTHR33050:SF7">
    <property type="entry name" value="RIBONUCLEASE H"/>
    <property type="match status" value="1"/>
</dbReference>
<keyword evidence="1" id="KW-0175">Coiled coil</keyword>
<dbReference type="CDD" id="cd09275">
    <property type="entry name" value="RNase_HI_RT_DIRS1"/>
    <property type="match status" value="1"/>
</dbReference>
<dbReference type="AlphaFoldDB" id="A0A8S3VY41"/>
<dbReference type="EMBL" id="CAJQZP010000001">
    <property type="protein sequence ID" value="CAG4929936.1"/>
    <property type="molecule type" value="Genomic_DNA"/>
</dbReference>
<dbReference type="InterPro" id="IPR052055">
    <property type="entry name" value="Hepadnavirus_pol/RT"/>
</dbReference>
<feature type="coiled-coil region" evidence="1">
    <location>
        <begin position="122"/>
        <end position="149"/>
    </location>
</feature>
<accession>A0A8S3VY41</accession>